<dbReference type="CDD" id="cd00598">
    <property type="entry name" value="GH18_chitinase-like"/>
    <property type="match status" value="1"/>
</dbReference>
<protein>
    <recommendedName>
        <fullName evidence="2">GH18 domain-containing protein</fullName>
    </recommendedName>
</protein>
<sequence length="314" mass="33584">MFSTSFSRLFTLCSALASLSVGLAAPHARRAQIPSGPKFVIYTDAQIGDGSSVLPPLDQIQGFNVVNMAFLLTSGPADQVAKWAALPADQRQQLKQQYNSAGVSLVVSAFGETEHPTSQDPTTVANNLAQFVLNTDLDGIDIDYEEFELVVQQPGVGEAWLTTLTQTLRQQLPQGQFILSHAPVGPWFQPTFCPGGCYITVDKNVGSLIDWYNIQFYNQSPSPGYEDCNTLLNSAGGSSIFEIQKNGVDVNKLVIGKPGTTADITNGGFIDPATLGTCVQQAVQGGWNAGVMAFQFPHADTNWITAVKGSSFAA</sequence>
<name>A0AAD7TIE6_9APHY</name>
<dbReference type="AlphaFoldDB" id="A0AAD7TIE6"/>
<reference evidence="3" key="1">
    <citation type="submission" date="2022-11" db="EMBL/GenBank/DDBJ databases">
        <title>Genome Sequence of Cubamyces cubensis.</title>
        <authorList>
            <person name="Buettner E."/>
        </authorList>
    </citation>
    <scope>NUCLEOTIDE SEQUENCE</scope>
    <source>
        <strain evidence="3">MPL-01</strain>
    </source>
</reference>
<dbReference type="Proteomes" id="UP001215151">
    <property type="component" value="Unassembled WGS sequence"/>
</dbReference>
<dbReference type="Pfam" id="PF00704">
    <property type="entry name" value="Glyco_hydro_18"/>
    <property type="match status" value="1"/>
</dbReference>
<comment type="caution">
    <text evidence="3">The sequence shown here is derived from an EMBL/GenBank/DDBJ whole genome shotgun (WGS) entry which is preliminary data.</text>
</comment>
<evidence type="ECO:0000259" key="2">
    <source>
        <dbReference type="PROSITE" id="PS51910"/>
    </source>
</evidence>
<evidence type="ECO:0000313" key="4">
    <source>
        <dbReference type="Proteomes" id="UP001215151"/>
    </source>
</evidence>
<keyword evidence="1" id="KW-0732">Signal</keyword>
<dbReference type="PROSITE" id="PS51910">
    <property type="entry name" value="GH18_2"/>
    <property type="match status" value="1"/>
</dbReference>
<feature type="signal peptide" evidence="1">
    <location>
        <begin position="1"/>
        <end position="24"/>
    </location>
</feature>
<dbReference type="Gene3D" id="3.20.20.80">
    <property type="entry name" value="Glycosidases"/>
    <property type="match status" value="1"/>
</dbReference>
<gene>
    <name evidence="3" type="ORF">ONZ51_g11870</name>
</gene>
<accession>A0AAD7TIE6</accession>
<evidence type="ECO:0000256" key="1">
    <source>
        <dbReference type="SAM" id="SignalP"/>
    </source>
</evidence>
<proteinExistence type="predicted"/>
<keyword evidence="4" id="KW-1185">Reference proteome</keyword>
<evidence type="ECO:0000313" key="3">
    <source>
        <dbReference type="EMBL" id="KAJ8456864.1"/>
    </source>
</evidence>
<dbReference type="InterPro" id="IPR001223">
    <property type="entry name" value="Glyco_hydro18_cat"/>
</dbReference>
<dbReference type="SUPFAM" id="SSF51445">
    <property type="entry name" value="(Trans)glycosidases"/>
    <property type="match status" value="1"/>
</dbReference>
<dbReference type="EMBL" id="JAPEVG010000624">
    <property type="protein sequence ID" value="KAJ8456864.1"/>
    <property type="molecule type" value="Genomic_DNA"/>
</dbReference>
<feature type="domain" description="GH18" evidence="2">
    <location>
        <begin position="37"/>
        <end position="314"/>
    </location>
</feature>
<dbReference type="InterPro" id="IPR017853">
    <property type="entry name" value="GH"/>
</dbReference>
<dbReference type="GO" id="GO:0005975">
    <property type="term" value="P:carbohydrate metabolic process"/>
    <property type="evidence" value="ECO:0007669"/>
    <property type="project" value="InterPro"/>
</dbReference>
<organism evidence="3 4">
    <name type="scientific">Trametes cubensis</name>
    <dbReference type="NCBI Taxonomy" id="1111947"/>
    <lineage>
        <taxon>Eukaryota</taxon>
        <taxon>Fungi</taxon>
        <taxon>Dikarya</taxon>
        <taxon>Basidiomycota</taxon>
        <taxon>Agaricomycotina</taxon>
        <taxon>Agaricomycetes</taxon>
        <taxon>Polyporales</taxon>
        <taxon>Polyporaceae</taxon>
        <taxon>Trametes</taxon>
    </lineage>
</organism>
<feature type="chain" id="PRO_5042257171" description="GH18 domain-containing protein" evidence="1">
    <location>
        <begin position="25"/>
        <end position="314"/>
    </location>
</feature>